<reference evidence="2" key="1">
    <citation type="submission" date="2019-08" db="EMBL/GenBank/DDBJ databases">
        <title>The improved chromosome-level genome for the pearl oyster Pinctada fucata martensii using PacBio sequencing and Hi-C.</title>
        <authorList>
            <person name="Zheng Z."/>
        </authorList>
    </citation>
    <scope>NUCLEOTIDE SEQUENCE</scope>
    <source>
        <strain evidence="2">ZZ-2019</strain>
        <tissue evidence="2">Adductor muscle</tissue>
    </source>
</reference>
<evidence type="ECO:0000256" key="1">
    <source>
        <dbReference type="SAM" id="MobiDB-lite"/>
    </source>
</evidence>
<organism evidence="2 3">
    <name type="scientific">Pinctada imbricata</name>
    <name type="common">Atlantic pearl-oyster</name>
    <name type="synonym">Pinctada martensii</name>
    <dbReference type="NCBI Taxonomy" id="66713"/>
    <lineage>
        <taxon>Eukaryota</taxon>
        <taxon>Metazoa</taxon>
        <taxon>Spiralia</taxon>
        <taxon>Lophotrochozoa</taxon>
        <taxon>Mollusca</taxon>
        <taxon>Bivalvia</taxon>
        <taxon>Autobranchia</taxon>
        <taxon>Pteriomorphia</taxon>
        <taxon>Pterioida</taxon>
        <taxon>Pterioidea</taxon>
        <taxon>Pteriidae</taxon>
        <taxon>Pinctada</taxon>
    </lineage>
</organism>
<dbReference type="Pfam" id="PF15046">
    <property type="entry name" value="DUF4532"/>
    <property type="match status" value="1"/>
</dbReference>
<keyword evidence="3" id="KW-1185">Reference proteome</keyword>
<evidence type="ECO:0000313" key="2">
    <source>
        <dbReference type="EMBL" id="KAK3094838.1"/>
    </source>
</evidence>
<gene>
    <name evidence="2" type="ORF">FSP39_006888</name>
</gene>
<sequence>MAGDDLPKTTIQERENLMRAKEPKYTGFSPRPIQKLAVKKKPRSILDIECNHFIRTSTEDFTHGHEPLTYKMWLEAGKHDPPFPPRPDPNFNSNVWRNFRKQYGFNTTAEGRKISEVIATMYPLNIPAPSRVGDHTFEKYIRETKLFVNPKIASLAMNRTKADVQEFKRLRCRTDARNPPMDDTGNILPPENFKKYEQRFVPPPPLPPTPPPANQKIDSLGQRYVPRSEPHLWKLSYKLTHPQYENVRQEIKKRQEQMKKNSVPTLTQKTLSMKV</sequence>
<dbReference type="Proteomes" id="UP001186944">
    <property type="component" value="Unassembled WGS sequence"/>
</dbReference>
<dbReference type="PANTHER" id="PTHR35156">
    <property type="entry name" value="TESTIS-EXPRESSED PROTEIN 52"/>
    <property type="match status" value="1"/>
</dbReference>
<name>A0AA88XZJ6_PINIB</name>
<proteinExistence type="predicted"/>
<comment type="caution">
    <text evidence="2">The sequence shown here is derived from an EMBL/GenBank/DDBJ whole genome shotgun (WGS) entry which is preliminary data.</text>
</comment>
<accession>A0AA88XZJ6</accession>
<feature type="compositionally biased region" description="Basic and acidic residues" evidence="1">
    <location>
        <begin position="1"/>
        <end position="24"/>
    </location>
</feature>
<protein>
    <submittedName>
        <fullName evidence="2">Uncharacterized protein</fullName>
    </submittedName>
</protein>
<dbReference type="InterPro" id="IPR029206">
    <property type="entry name" value="DUF4532"/>
</dbReference>
<dbReference type="EMBL" id="VSWD01000008">
    <property type="protein sequence ID" value="KAK3094838.1"/>
    <property type="molecule type" value="Genomic_DNA"/>
</dbReference>
<dbReference type="PANTHER" id="PTHR35156:SF1">
    <property type="entry name" value="TESTIS-EXPRESSED PROTEIN 52"/>
    <property type="match status" value="1"/>
</dbReference>
<evidence type="ECO:0000313" key="3">
    <source>
        <dbReference type="Proteomes" id="UP001186944"/>
    </source>
</evidence>
<feature type="region of interest" description="Disordered" evidence="1">
    <location>
        <begin position="1"/>
        <end position="26"/>
    </location>
</feature>
<dbReference type="AlphaFoldDB" id="A0AA88XZJ6"/>